<protein>
    <submittedName>
        <fullName evidence="1">Uncharacterized protein</fullName>
    </submittedName>
</protein>
<evidence type="ECO:0000313" key="1">
    <source>
        <dbReference type="EMBL" id="KAH3865780.1"/>
    </source>
</evidence>
<reference evidence="1" key="2">
    <citation type="submission" date="2020-11" db="EMBL/GenBank/DDBJ databases">
        <authorList>
            <person name="McCartney M.A."/>
            <person name="Auch B."/>
            <person name="Kono T."/>
            <person name="Mallez S."/>
            <person name="Becker A."/>
            <person name="Gohl D.M."/>
            <person name="Silverstein K.A.T."/>
            <person name="Koren S."/>
            <person name="Bechman K.B."/>
            <person name="Herman A."/>
            <person name="Abrahante J.E."/>
            <person name="Garbe J."/>
        </authorList>
    </citation>
    <scope>NUCLEOTIDE SEQUENCE</scope>
    <source>
        <strain evidence="1">Duluth1</strain>
        <tissue evidence="1">Whole animal</tissue>
    </source>
</reference>
<keyword evidence="2" id="KW-1185">Reference proteome</keyword>
<dbReference type="EMBL" id="JAIWYP010000002">
    <property type="protein sequence ID" value="KAH3865780.1"/>
    <property type="molecule type" value="Genomic_DNA"/>
</dbReference>
<organism evidence="1 2">
    <name type="scientific">Dreissena polymorpha</name>
    <name type="common">Zebra mussel</name>
    <name type="synonym">Mytilus polymorpha</name>
    <dbReference type="NCBI Taxonomy" id="45954"/>
    <lineage>
        <taxon>Eukaryota</taxon>
        <taxon>Metazoa</taxon>
        <taxon>Spiralia</taxon>
        <taxon>Lophotrochozoa</taxon>
        <taxon>Mollusca</taxon>
        <taxon>Bivalvia</taxon>
        <taxon>Autobranchia</taxon>
        <taxon>Heteroconchia</taxon>
        <taxon>Euheterodonta</taxon>
        <taxon>Imparidentia</taxon>
        <taxon>Neoheterodontei</taxon>
        <taxon>Myida</taxon>
        <taxon>Dreissenoidea</taxon>
        <taxon>Dreissenidae</taxon>
        <taxon>Dreissena</taxon>
    </lineage>
</organism>
<proteinExistence type="predicted"/>
<dbReference type="Proteomes" id="UP000828390">
    <property type="component" value="Unassembled WGS sequence"/>
</dbReference>
<accession>A0A9D4LX00</accession>
<evidence type="ECO:0000313" key="2">
    <source>
        <dbReference type="Proteomes" id="UP000828390"/>
    </source>
</evidence>
<gene>
    <name evidence="1" type="ORF">DPMN_028823</name>
</gene>
<name>A0A9D4LX00_DREPO</name>
<dbReference type="AlphaFoldDB" id="A0A9D4LX00"/>
<comment type="caution">
    <text evidence="1">The sequence shown here is derived from an EMBL/GenBank/DDBJ whole genome shotgun (WGS) entry which is preliminary data.</text>
</comment>
<reference evidence="1" key="1">
    <citation type="journal article" date="2019" name="bioRxiv">
        <title>The Genome of the Zebra Mussel, Dreissena polymorpha: A Resource for Invasive Species Research.</title>
        <authorList>
            <person name="McCartney M.A."/>
            <person name="Auch B."/>
            <person name="Kono T."/>
            <person name="Mallez S."/>
            <person name="Zhang Y."/>
            <person name="Obille A."/>
            <person name="Becker A."/>
            <person name="Abrahante J.E."/>
            <person name="Garbe J."/>
            <person name="Badalamenti J.P."/>
            <person name="Herman A."/>
            <person name="Mangelson H."/>
            <person name="Liachko I."/>
            <person name="Sullivan S."/>
            <person name="Sone E.D."/>
            <person name="Koren S."/>
            <person name="Silverstein K.A.T."/>
            <person name="Beckman K.B."/>
            <person name="Gohl D.M."/>
        </authorList>
    </citation>
    <scope>NUCLEOTIDE SEQUENCE</scope>
    <source>
        <strain evidence="1">Duluth1</strain>
        <tissue evidence="1">Whole animal</tissue>
    </source>
</reference>
<sequence length="102" mass="11949">MASRSCNWTREEIDVLVDEDIVSTPLRKKKKTNAEECQCSAELLNVQRQLLAEYTRSNELNVQRNEFLDKISTNIQAIQQAISRPYSKLYVTYAWISFIYEP</sequence>